<dbReference type="InterPro" id="IPR036291">
    <property type="entry name" value="NAD(P)-bd_dom_sf"/>
</dbReference>
<dbReference type="PRINTS" id="PR00081">
    <property type="entry name" value="GDHRDH"/>
</dbReference>
<dbReference type="AlphaFoldDB" id="A0A2P6TBI8"/>
<dbReference type="InterPro" id="IPR002347">
    <property type="entry name" value="SDR_fam"/>
</dbReference>
<evidence type="ECO:0000313" key="3">
    <source>
        <dbReference type="Proteomes" id="UP000239899"/>
    </source>
</evidence>
<dbReference type="OrthoDB" id="191139at2759"/>
<reference evidence="2 3" key="1">
    <citation type="journal article" date="2018" name="Plant J.">
        <title>Genome sequences of Chlorella sorokiniana UTEX 1602 and Micractinium conductrix SAG 241.80: implications to maltose excretion by a green alga.</title>
        <authorList>
            <person name="Arriola M.B."/>
            <person name="Velmurugan N."/>
            <person name="Zhang Y."/>
            <person name="Plunkett M.H."/>
            <person name="Hondzo H."/>
            <person name="Barney B.M."/>
        </authorList>
    </citation>
    <scope>NUCLEOTIDE SEQUENCE [LARGE SCALE GENOMIC DNA]</scope>
    <source>
        <strain evidence="3">UTEX 1602</strain>
    </source>
</reference>
<dbReference type="Gene3D" id="3.40.50.720">
    <property type="entry name" value="NAD(P)-binding Rossmann-like Domain"/>
    <property type="match status" value="1"/>
</dbReference>
<dbReference type="CDD" id="cd05327">
    <property type="entry name" value="retinol-DH_like_SDR_c_like"/>
    <property type="match status" value="1"/>
</dbReference>
<dbReference type="SUPFAM" id="SSF51735">
    <property type="entry name" value="NAD(P)-binding Rossmann-fold domains"/>
    <property type="match status" value="1"/>
</dbReference>
<dbReference type="EMBL" id="LHPG02000027">
    <property type="protein sequence ID" value="PRW05915.1"/>
    <property type="molecule type" value="Genomic_DNA"/>
</dbReference>
<sequence>MSKPLGYRSTALDALRGADLSGKVAVVTGGNSGIGVETVRALAHAGADVTLCSRSAEAGQRVADELQPGAKGKISVQQLDLADLTSIKAAGEALAASLPRLDLLILNAGVMACPEGRTKDGFEMQIGTNHFGHFYLTQLLLPKMKASGGPGRIVAVSSTAHTMGKLDVEDLNWERRKYSAWGSYGQSKLANILFVKELAHRLGLEGSPLAAFALHPGVIKTPLQRHMGWEAAIMNFLGGPFMKSTQQGAATSVYAATAAELDGQSGAYLADCKVASPSKAAQDGQTARALWDKTEQLLGAALAKAGLA</sequence>
<dbReference type="Proteomes" id="UP000239899">
    <property type="component" value="Unassembled WGS sequence"/>
</dbReference>
<protein>
    <submittedName>
        <fullName evidence="2">Retinol dehydrogenase 12-like</fullName>
    </submittedName>
</protein>
<accession>A0A2P6TBI8</accession>
<dbReference type="PANTHER" id="PTHR43157:SF73">
    <property type="entry name" value="WW DOMAIN-CONTAINING OXIDOREDUCTASE-LIKE PROTEIN"/>
    <property type="match status" value="1"/>
</dbReference>
<dbReference type="PANTHER" id="PTHR43157">
    <property type="entry name" value="PHOSPHATIDYLINOSITOL-GLYCAN BIOSYNTHESIS CLASS F PROTEIN-RELATED"/>
    <property type="match status" value="1"/>
</dbReference>
<dbReference type="GO" id="GO:0016491">
    <property type="term" value="F:oxidoreductase activity"/>
    <property type="evidence" value="ECO:0007669"/>
    <property type="project" value="UniProtKB-KW"/>
</dbReference>
<keyword evidence="1" id="KW-0560">Oxidoreductase</keyword>
<keyword evidence="3" id="KW-1185">Reference proteome</keyword>
<organism evidence="2 3">
    <name type="scientific">Chlorella sorokiniana</name>
    <name type="common">Freshwater green alga</name>
    <dbReference type="NCBI Taxonomy" id="3076"/>
    <lineage>
        <taxon>Eukaryota</taxon>
        <taxon>Viridiplantae</taxon>
        <taxon>Chlorophyta</taxon>
        <taxon>core chlorophytes</taxon>
        <taxon>Trebouxiophyceae</taxon>
        <taxon>Chlorellales</taxon>
        <taxon>Chlorellaceae</taxon>
        <taxon>Chlorella clade</taxon>
        <taxon>Chlorella</taxon>
    </lineage>
</organism>
<dbReference type="STRING" id="3076.A0A2P6TBI8"/>
<comment type="caution">
    <text evidence="2">The sequence shown here is derived from an EMBL/GenBank/DDBJ whole genome shotgun (WGS) entry which is preliminary data.</text>
</comment>
<proteinExistence type="predicted"/>
<gene>
    <name evidence="2" type="ORF">C2E21_9417</name>
</gene>
<evidence type="ECO:0000313" key="2">
    <source>
        <dbReference type="EMBL" id="PRW05915.1"/>
    </source>
</evidence>
<dbReference type="Pfam" id="PF00106">
    <property type="entry name" value="adh_short"/>
    <property type="match status" value="1"/>
</dbReference>
<evidence type="ECO:0000256" key="1">
    <source>
        <dbReference type="ARBA" id="ARBA00023002"/>
    </source>
</evidence>
<name>A0A2P6TBI8_CHLSO</name>